<accession>A0A8A4TEV1</accession>
<keyword evidence="2" id="KW-1185">Reference proteome</keyword>
<gene>
    <name evidence="1" type="ORF">J3U87_19315</name>
</gene>
<evidence type="ECO:0000313" key="2">
    <source>
        <dbReference type="Proteomes" id="UP000663929"/>
    </source>
</evidence>
<reference evidence="1" key="1">
    <citation type="submission" date="2021-03" db="EMBL/GenBank/DDBJ databases">
        <title>Acanthopleuribacteraceae sp. M133.</title>
        <authorList>
            <person name="Wang G."/>
        </authorList>
    </citation>
    <scope>NUCLEOTIDE SEQUENCE</scope>
    <source>
        <strain evidence="1">M133</strain>
    </source>
</reference>
<dbReference type="KEGG" id="scor:J3U87_19315"/>
<sequence>MTAENWIDWCQKQLGDLSARLSRQGYSPARIETLTKTSPLFRERFEHFMTQLTMVMDAMADNPDGYHHYEDFTHMKMEMLKFTNLHREQFLYFDLAESA</sequence>
<dbReference type="AlphaFoldDB" id="A0A8A4TEV1"/>
<proteinExistence type="predicted"/>
<dbReference type="RefSeq" id="WP_237377410.1">
    <property type="nucleotide sequence ID" value="NZ_CP071793.1"/>
</dbReference>
<name>A0A8A4TEV1_SULCO</name>
<organism evidence="1 2">
    <name type="scientific">Sulfidibacter corallicola</name>
    <dbReference type="NCBI Taxonomy" id="2818388"/>
    <lineage>
        <taxon>Bacteria</taxon>
        <taxon>Pseudomonadati</taxon>
        <taxon>Acidobacteriota</taxon>
        <taxon>Holophagae</taxon>
        <taxon>Acanthopleuribacterales</taxon>
        <taxon>Acanthopleuribacteraceae</taxon>
        <taxon>Sulfidibacter</taxon>
    </lineage>
</organism>
<dbReference type="Proteomes" id="UP000663929">
    <property type="component" value="Chromosome"/>
</dbReference>
<protein>
    <submittedName>
        <fullName evidence="1">Uncharacterized protein</fullName>
    </submittedName>
</protein>
<evidence type="ECO:0000313" key="1">
    <source>
        <dbReference type="EMBL" id="QTD47744.1"/>
    </source>
</evidence>
<dbReference type="EMBL" id="CP071793">
    <property type="protein sequence ID" value="QTD47744.1"/>
    <property type="molecule type" value="Genomic_DNA"/>
</dbReference>